<protein>
    <submittedName>
        <fullName evidence="2">Uncharacterized protein</fullName>
    </submittedName>
</protein>
<name>A0A386ZAZ7_9NOCA</name>
<gene>
    <name evidence="2" type="ORF">D7D52_14035</name>
</gene>
<proteinExistence type="predicted"/>
<accession>A0A386ZAZ7</accession>
<organism evidence="2 3">
    <name type="scientific">Nocardia yunnanensis</name>
    <dbReference type="NCBI Taxonomy" id="2382165"/>
    <lineage>
        <taxon>Bacteria</taxon>
        <taxon>Bacillati</taxon>
        <taxon>Actinomycetota</taxon>
        <taxon>Actinomycetes</taxon>
        <taxon>Mycobacteriales</taxon>
        <taxon>Nocardiaceae</taxon>
        <taxon>Nocardia</taxon>
    </lineage>
</organism>
<sequence length="78" mass="8878">MLRAHSGGREEIGMSSESEWSVRSIIERVEAERPRRTRRRPTPHRRRACGAWRYGMTLLALAFFGDGTTGLGGRHALR</sequence>
<dbReference type="Proteomes" id="UP000267164">
    <property type="component" value="Chromosome"/>
</dbReference>
<dbReference type="AlphaFoldDB" id="A0A386ZAZ7"/>
<feature type="region of interest" description="Disordered" evidence="1">
    <location>
        <begin position="1"/>
        <end position="20"/>
    </location>
</feature>
<dbReference type="KEGG" id="nyu:D7D52_14035"/>
<evidence type="ECO:0000256" key="1">
    <source>
        <dbReference type="SAM" id="MobiDB-lite"/>
    </source>
</evidence>
<evidence type="ECO:0000313" key="2">
    <source>
        <dbReference type="EMBL" id="AYF74800.1"/>
    </source>
</evidence>
<keyword evidence="3" id="KW-1185">Reference proteome</keyword>
<evidence type="ECO:0000313" key="3">
    <source>
        <dbReference type="Proteomes" id="UP000267164"/>
    </source>
</evidence>
<reference evidence="2 3" key="1">
    <citation type="submission" date="2018-09" db="EMBL/GenBank/DDBJ databases">
        <title>Nocardia yunnanensis sp. nov., an actinomycete isolated from a soil sample.</title>
        <authorList>
            <person name="Zhang J."/>
        </authorList>
    </citation>
    <scope>NUCLEOTIDE SEQUENCE [LARGE SCALE GENOMIC DNA]</scope>
    <source>
        <strain evidence="2 3">CFHS0054</strain>
    </source>
</reference>
<dbReference type="EMBL" id="CP032568">
    <property type="protein sequence ID" value="AYF74800.1"/>
    <property type="molecule type" value="Genomic_DNA"/>
</dbReference>